<evidence type="ECO:0000313" key="2">
    <source>
        <dbReference type="Proteomes" id="UP001597343"/>
    </source>
</evidence>
<comment type="caution">
    <text evidence="1">The sequence shown here is derived from an EMBL/GenBank/DDBJ whole genome shotgun (WGS) entry which is preliminary data.</text>
</comment>
<keyword evidence="2" id="KW-1185">Reference proteome</keyword>
<name>A0ABW4ZYL1_9BACL</name>
<dbReference type="EMBL" id="JBHUIO010000008">
    <property type="protein sequence ID" value="MFD2171037.1"/>
    <property type="molecule type" value="Genomic_DNA"/>
</dbReference>
<dbReference type="RefSeq" id="WP_386047511.1">
    <property type="nucleotide sequence ID" value="NZ_JBHUIO010000008.1"/>
</dbReference>
<reference evidence="2" key="1">
    <citation type="journal article" date="2019" name="Int. J. Syst. Evol. Microbiol.">
        <title>The Global Catalogue of Microorganisms (GCM) 10K type strain sequencing project: providing services to taxonomists for standard genome sequencing and annotation.</title>
        <authorList>
            <consortium name="The Broad Institute Genomics Platform"/>
            <consortium name="The Broad Institute Genome Sequencing Center for Infectious Disease"/>
            <person name="Wu L."/>
            <person name="Ma J."/>
        </authorList>
    </citation>
    <scope>NUCLEOTIDE SEQUENCE [LARGE SCALE GENOMIC DNA]</scope>
    <source>
        <strain evidence="2">CGMCC 1.13574</strain>
    </source>
</reference>
<protein>
    <recommendedName>
        <fullName evidence="3">Spore germination protein</fullName>
    </recommendedName>
</protein>
<proteinExistence type="predicted"/>
<evidence type="ECO:0008006" key="3">
    <source>
        <dbReference type="Google" id="ProtNLM"/>
    </source>
</evidence>
<evidence type="ECO:0000313" key="1">
    <source>
        <dbReference type="EMBL" id="MFD2171037.1"/>
    </source>
</evidence>
<accession>A0ABW4ZYL1</accession>
<dbReference type="Proteomes" id="UP001597343">
    <property type="component" value="Unassembled WGS sequence"/>
</dbReference>
<gene>
    <name evidence="1" type="ORF">ACFSOY_13695</name>
</gene>
<sequence length="74" mass="7704">MPIGGINIMAFKVNNVDKGYVNIGPLLVADWNGLSKQNYGAGEANGDGNGMFTGATMIQDSDALDAPVMKTSII</sequence>
<organism evidence="1 2">
    <name type="scientific">Tumebacillus lipolyticus</name>
    <dbReference type="NCBI Taxonomy" id="1280370"/>
    <lineage>
        <taxon>Bacteria</taxon>
        <taxon>Bacillati</taxon>
        <taxon>Bacillota</taxon>
        <taxon>Bacilli</taxon>
        <taxon>Bacillales</taxon>
        <taxon>Alicyclobacillaceae</taxon>
        <taxon>Tumebacillus</taxon>
    </lineage>
</organism>